<dbReference type="OrthoDB" id="2168335at2"/>
<dbReference type="Pfam" id="PF21101">
    <property type="entry name" value="YqgU"/>
    <property type="match status" value="1"/>
</dbReference>
<gene>
    <name evidence="2" type="ORF">BS1321_21310</name>
</gene>
<feature type="domain" description="YqgU-like 6-bladed beta-propeller" evidence="1">
    <location>
        <begin position="105"/>
        <end position="369"/>
    </location>
</feature>
<dbReference type="Proteomes" id="UP000214618">
    <property type="component" value="Chromosome"/>
</dbReference>
<protein>
    <recommendedName>
        <fullName evidence="1">YqgU-like 6-bladed beta-propeller domain-containing protein</fullName>
    </recommendedName>
</protein>
<accession>A0A223ELW7</accession>
<proteinExistence type="predicted"/>
<evidence type="ECO:0000313" key="2">
    <source>
        <dbReference type="EMBL" id="ASS96226.1"/>
    </source>
</evidence>
<name>A0A223ELW7_9BACI</name>
<dbReference type="AlphaFoldDB" id="A0A223ELW7"/>
<evidence type="ECO:0000259" key="1">
    <source>
        <dbReference type="Pfam" id="PF21101"/>
    </source>
</evidence>
<dbReference type="EMBL" id="CP017704">
    <property type="protein sequence ID" value="ASS96226.1"/>
    <property type="molecule type" value="Genomic_DNA"/>
</dbReference>
<dbReference type="InterPro" id="IPR048421">
    <property type="entry name" value="YqgU_beta-prop"/>
</dbReference>
<evidence type="ECO:0000313" key="3">
    <source>
        <dbReference type="Proteomes" id="UP000214618"/>
    </source>
</evidence>
<reference evidence="2 3" key="1">
    <citation type="submission" date="2016-10" db="EMBL/GenBank/DDBJ databases">
        <title>The whole genome sequencing and assembly of Bacillus simplex DSM 1321 strain.</title>
        <authorList>
            <person name="Park M.-K."/>
            <person name="Lee Y.-J."/>
            <person name="Yi H."/>
            <person name="Bahn Y.-S."/>
            <person name="Kim J.F."/>
            <person name="Lee D.-W."/>
        </authorList>
    </citation>
    <scope>NUCLEOTIDE SEQUENCE [LARGE SCALE GENOMIC DNA]</scope>
    <source>
        <strain evidence="2 3">DSM 1321</strain>
    </source>
</reference>
<dbReference type="GeneID" id="56475315"/>
<sequence>MGIKVSKAALCMRLSICKMLCFVPLFISTILLISACEPSKDLSKPVNDTEKEHSHSNLETSVSNLKVPTAESEKIEAIFGWLDSKTILYSVKRDGKELSQLMAWNLETNDTSIFYQPAFAFSEVSISPSGTHILLSSFTSSGKASITILDKTGNPLYSVAIPAYELAYEWNSYKDGRLFLSSFYEDWTYNSYMLNPDEQTMETLDFPQPFAQWASENELMFLDWDREEPALTAPLEKKALNEDGADSLMLDVIHFKKMKQALMTIQVETEKKDRGTYAFYDQTNKPIYSFSVPLLKSFSDWVIPSYDFIEKNKEFITFIPNESKDADQYEGRFTLTKFNWEKGTQEELMKDMENEPLSCSLDGNFCLYGYQFEKIIDMKTHQIQRLFKQT</sequence>
<organism evidence="2 3">
    <name type="scientific">Peribacillus simplex NBRC 15720 = DSM 1321</name>
    <dbReference type="NCBI Taxonomy" id="1349754"/>
    <lineage>
        <taxon>Bacteria</taxon>
        <taxon>Bacillati</taxon>
        <taxon>Bacillota</taxon>
        <taxon>Bacilli</taxon>
        <taxon>Bacillales</taxon>
        <taxon>Bacillaceae</taxon>
        <taxon>Peribacillus</taxon>
    </lineage>
</organism>
<dbReference type="SUPFAM" id="SSF69322">
    <property type="entry name" value="Tricorn protease domain 2"/>
    <property type="match status" value="1"/>
</dbReference>
<dbReference type="RefSeq" id="WP_063233058.1">
    <property type="nucleotide sequence ID" value="NZ_BCVO01000007.1"/>
</dbReference>